<dbReference type="EMBL" id="MU069565">
    <property type="protein sequence ID" value="KAF5838801.1"/>
    <property type="molecule type" value="Genomic_DNA"/>
</dbReference>
<sequence length="425" mass="44550">MVLLIASHPIAFAAAPPLHQLFLLHHPGDGAAYRISSHCICCCAPPAPALPAAPPRAVPRPLGGARLGGATPLTHRAAPKPLGGASPAYRSPVPPSPTNTFLPTKTPLPSQTKRALESPVANGVNTGEAGANGHAEDYQQDNEDDGNGMDIDQDGGFVDGLGDEHEHGRGVEGGKDEDMEGQGARVSAAKGRGSGEGLKTEPEHTDGAASAPADLHHTSAKGAAPAVAASAGHRAANVAMEPEEAARPAQGWADMYGCGDGGQQDSPPEEEEAADLFPATAGDGGAAETPSGLDGLTVDKEGHMPFFFIDAYESTETRPGEHGDVARCVQVLSDYRFAALYLKRHVFFLYQCVRGHRRTARCVHACLHSKTHGGETPKRPCVPLLTYQIQLFCGTSSALPAYSQQRLGQVHEPFVTKRRGPLHDQ</sequence>
<evidence type="ECO:0000313" key="3">
    <source>
        <dbReference type="Proteomes" id="UP000815325"/>
    </source>
</evidence>
<gene>
    <name evidence="2" type="ORF">DUNSADRAFT_2186</name>
</gene>
<organism evidence="2 3">
    <name type="scientific">Dunaliella salina</name>
    <name type="common">Green alga</name>
    <name type="synonym">Protococcus salinus</name>
    <dbReference type="NCBI Taxonomy" id="3046"/>
    <lineage>
        <taxon>Eukaryota</taxon>
        <taxon>Viridiplantae</taxon>
        <taxon>Chlorophyta</taxon>
        <taxon>core chlorophytes</taxon>
        <taxon>Chlorophyceae</taxon>
        <taxon>CS clade</taxon>
        <taxon>Chlamydomonadales</taxon>
        <taxon>Dunaliellaceae</taxon>
        <taxon>Dunaliella</taxon>
    </lineage>
</organism>
<proteinExistence type="predicted"/>
<dbReference type="Proteomes" id="UP000815325">
    <property type="component" value="Unassembled WGS sequence"/>
</dbReference>
<feature type="compositionally biased region" description="Polar residues" evidence="1">
    <location>
        <begin position="98"/>
        <end position="113"/>
    </location>
</feature>
<evidence type="ECO:0000256" key="1">
    <source>
        <dbReference type="SAM" id="MobiDB-lite"/>
    </source>
</evidence>
<feature type="region of interest" description="Disordered" evidence="1">
    <location>
        <begin position="234"/>
        <end position="272"/>
    </location>
</feature>
<evidence type="ECO:0000313" key="2">
    <source>
        <dbReference type="EMBL" id="KAF5838801.1"/>
    </source>
</evidence>
<protein>
    <recommendedName>
        <fullName evidence="4">Encoded protein</fullName>
    </recommendedName>
</protein>
<comment type="caution">
    <text evidence="2">The sequence shown here is derived from an EMBL/GenBank/DDBJ whole genome shotgun (WGS) entry which is preliminary data.</text>
</comment>
<name>A0ABQ7GW03_DUNSA</name>
<feature type="compositionally biased region" description="Basic and acidic residues" evidence="1">
    <location>
        <begin position="162"/>
        <end position="176"/>
    </location>
</feature>
<feature type="compositionally biased region" description="Acidic residues" evidence="1">
    <location>
        <begin position="138"/>
        <end position="153"/>
    </location>
</feature>
<accession>A0ABQ7GW03</accession>
<feature type="region of interest" description="Disordered" evidence="1">
    <location>
        <begin position="82"/>
        <end position="213"/>
    </location>
</feature>
<keyword evidence="3" id="KW-1185">Reference proteome</keyword>
<reference evidence="2" key="1">
    <citation type="submission" date="2017-08" db="EMBL/GenBank/DDBJ databases">
        <authorList>
            <person name="Polle J.E."/>
            <person name="Barry K."/>
            <person name="Cushman J."/>
            <person name="Schmutz J."/>
            <person name="Tran D."/>
            <person name="Hathwaick L.T."/>
            <person name="Yim W.C."/>
            <person name="Jenkins J."/>
            <person name="Mckie-Krisberg Z.M."/>
            <person name="Prochnik S."/>
            <person name="Lindquist E."/>
            <person name="Dockter R.B."/>
            <person name="Adam C."/>
            <person name="Molina H."/>
            <person name="Bunkerborg J."/>
            <person name="Jin E."/>
            <person name="Buchheim M."/>
            <person name="Magnuson J."/>
        </authorList>
    </citation>
    <scope>NUCLEOTIDE SEQUENCE</scope>
    <source>
        <strain evidence="2">CCAP 19/18</strain>
    </source>
</reference>
<evidence type="ECO:0008006" key="4">
    <source>
        <dbReference type="Google" id="ProtNLM"/>
    </source>
</evidence>